<gene>
    <name evidence="1" type="ORF">G3I29_25250</name>
</gene>
<reference evidence="1 2" key="1">
    <citation type="submission" date="2020-01" db="EMBL/GenBank/DDBJ databases">
        <title>Insect and environment-associated Actinomycetes.</title>
        <authorList>
            <person name="Currrie C."/>
            <person name="Chevrette M."/>
            <person name="Carlson C."/>
            <person name="Stubbendieck R."/>
            <person name="Wendt-Pienkowski E."/>
        </authorList>
    </citation>
    <scope>NUCLEOTIDE SEQUENCE [LARGE SCALE GENOMIC DNA]</scope>
    <source>
        <strain evidence="1 2">SID11342</strain>
    </source>
</reference>
<evidence type="ECO:0000313" key="1">
    <source>
        <dbReference type="EMBL" id="NEA18751.1"/>
    </source>
</evidence>
<accession>A0A6N9U4I6</accession>
<dbReference type="RefSeq" id="WP_164347842.1">
    <property type="nucleotide sequence ID" value="NZ_JAAGLQ010000540.1"/>
</dbReference>
<dbReference type="EMBL" id="JAAGLQ010000540">
    <property type="protein sequence ID" value="NEA18751.1"/>
    <property type="molecule type" value="Genomic_DNA"/>
</dbReference>
<sequence>MEIDRGARLKVIKDGGVSAFFSKQSPGERLRLRIAVVIALLRVGAAHGISTHPGLLMIDSPKAEEVQDLDAHTLVQELAALAEESRLQVLITTVDSGLAHDVLNDDGHIIEAPAGKPMW</sequence>
<dbReference type="Proteomes" id="UP000471293">
    <property type="component" value="Unassembled WGS sequence"/>
</dbReference>
<evidence type="ECO:0000313" key="2">
    <source>
        <dbReference type="Proteomes" id="UP000471293"/>
    </source>
</evidence>
<protein>
    <submittedName>
        <fullName evidence="1">Uncharacterized protein</fullName>
    </submittedName>
</protein>
<proteinExistence type="predicted"/>
<comment type="caution">
    <text evidence="1">The sequence shown here is derived from an EMBL/GenBank/DDBJ whole genome shotgun (WGS) entry which is preliminary data.</text>
</comment>
<name>A0A6N9U4I6_STRHA</name>
<dbReference type="AlphaFoldDB" id="A0A6N9U4I6"/>
<organism evidence="1 2">
    <name type="scientific">Streptomyces halstedii</name>
    <dbReference type="NCBI Taxonomy" id="1944"/>
    <lineage>
        <taxon>Bacteria</taxon>
        <taxon>Bacillati</taxon>
        <taxon>Actinomycetota</taxon>
        <taxon>Actinomycetes</taxon>
        <taxon>Kitasatosporales</taxon>
        <taxon>Streptomycetaceae</taxon>
        <taxon>Streptomyces</taxon>
    </lineage>
</organism>